<dbReference type="PANTHER" id="PTHR31286">
    <property type="entry name" value="GLYCINE-RICH CELL WALL STRUCTURAL PROTEIN 1.8-LIKE"/>
    <property type="match status" value="1"/>
</dbReference>
<evidence type="ECO:0000313" key="2">
    <source>
        <dbReference type="Proteomes" id="UP001281410"/>
    </source>
</evidence>
<keyword evidence="2" id="KW-1185">Reference proteome</keyword>
<evidence type="ECO:0008006" key="3">
    <source>
        <dbReference type="Google" id="ProtNLM"/>
    </source>
</evidence>
<name>A0AAE0AJX5_9ROSI</name>
<dbReference type="InterPro" id="IPR040256">
    <property type="entry name" value="At4g02000-like"/>
</dbReference>
<dbReference type="Proteomes" id="UP001281410">
    <property type="component" value="Unassembled WGS sequence"/>
</dbReference>
<sequence>MTRGIGVPLKFDKATLEGDYGHFARILIKVDLSKPLHESIMIEVGEDYLFPTLHYENVPNFCSVCSTTGHTVASCRHTARNTTTDTTELKDMNLERGRSKILQEYMSKDKLRDVSTTRVFATIKSAINGKAKEDMLEEVVNFPLTSGNLHMITHTLDMATSTNSLRPICLRMQ</sequence>
<organism evidence="1 2">
    <name type="scientific">Dipteronia sinensis</name>
    <dbReference type="NCBI Taxonomy" id="43782"/>
    <lineage>
        <taxon>Eukaryota</taxon>
        <taxon>Viridiplantae</taxon>
        <taxon>Streptophyta</taxon>
        <taxon>Embryophyta</taxon>
        <taxon>Tracheophyta</taxon>
        <taxon>Spermatophyta</taxon>
        <taxon>Magnoliopsida</taxon>
        <taxon>eudicotyledons</taxon>
        <taxon>Gunneridae</taxon>
        <taxon>Pentapetalae</taxon>
        <taxon>rosids</taxon>
        <taxon>malvids</taxon>
        <taxon>Sapindales</taxon>
        <taxon>Sapindaceae</taxon>
        <taxon>Hippocastanoideae</taxon>
        <taxon>Acereae</taxon>
        <taxon>Dipteronia</taxon>
    </lineage>
</organism>
<gene>
    <name evidence="1" type="ORF">Dsin_012727</name>
</gene>
<dbReference type="EMBL" id="JANJYJ010000004">
    <property type="protein sequence ID" value="KAK3218757.1"/>
    <property type="molecule type" value="Genomic_DNA"/>
</dbReference>
<reference evidence="1" key="1">
    <citation type="journal article" date="2023" name="Plant J.">
        <title>Genome sequences and population genomics provide insights into the demographic history, inbreeding, and mutation load of two 'living fossil' tree species of Dipteronia.</title>
        <authorList>
            <person name="Feng Y."/>
            <person name="Comes H.P."/>
            <person name="Chen J."/>
            <person name="Zhu S."/>
            <person name="Lu R."/>
            <person name="Zhang X."/>
            <person name="Li P."/>
            <person name="Qiu J."/>
            <person name="Olsen K.M."/>
            <person name="Qiu Y."/>
        </authorList>
    </citation>
    <scope>NUCLEOTIDE SEQUENCE</scope>
    <source>
        <strain evidence="1">NBL</strain>
    </source>
</reference>
<dbReference type="PANTHER" id="PTHR31286:SF60">
    <property type="entry name" value="PROTEIN, PUTATIVE-RELATED"/>
    <property type="match status" value="1"/>
</dbReference>
<proteinExistence type="predicted"/>
<dbReference type="AlphaFoldDB" id="A0AAE0AJX5"/>
<protein>
    <recommendedName>
        <fullName evidence="3">Zinc knuckle CX2CX4HX4C domain-containing protein</fullName>
    </recommendedName>
</protein>
<evidence type="ECO:0000313" key="1">
    <source>
        <dbReference type="EMBL" id="KAK3218757.1"/>
    </source>
</evidence>
<accession>A0AAE0AJX5</accession>
<comment type="caution">
    <text evidence="1">The sequence shown here is derived from an EMBL/GenBank/DDBJ whole genome shotgun (WGS) entry which is preliminary data.</text>
</comment>